<dbReference type="GO" id="GO:0070475">
    <property type="term" value="P:rRNA base methylation"/>
    <property type="evidence" value="ECO:0007669"/>
    <property type="project" value="TreeGrafter"/>
</dbReference>
<dbReference type="InterPro" id="IPR040072">
    <property type="entry name" value="Methyltransferase_A"/>
</dbReference>
<sequence length="358" mass="39417">MENLQTLSGLNLAEIEEALAPLPRFRASQVYKWITRGIDNIDQMTDIPLSTREDLKSRFRLFSSTVNSVFTDKNASKIVLTLNDGNKIEAVRLCDSKKRLTCCLSTQAGCPAGCVFCKTGSLGFSRNLDCAEIMEQFYNLRRQAGENPQNIVIMGMGEPLLNLAELKKAISIFTDKNGLNFSRRRITVSTCGILAGLYELTEKGPFIRLALSLTTADEPLRQKLMPVTRANPLAKVKEALAAYQDKSGSRVTLEVPLLGGINSRSEDAVSIADFAKGMDTVINVIPWNPVAGLEFEGNPLREPEKQETENFVSMLEKTGLKVTTRHRKGRKVCGACGQLGVAKDISQRRRGAEDAGKE</sequence>
<dbReference type="CDD" id="cd01335">
    <property type="entry name" value="Radical_SAM"/>
    <property type="match status" value="1"/>
</dbReference>
<dbReference type="SFLD" id="SFLDG01062">
    <property type="entry name" value="methyltransferase_(Class_A)"/>
    <property type="match status" value="1"/>
</dbReference>
<dbReference type="GO" id="GO:0051539">
    <property type="term" value="F:4 iron, 4 sulfur cluster binding"/>
    <property type="evidence" value="ECO:0007669"/>
    <property type="project" value="UniProtKB-KW"/>
</dbReference>
<dbReference type="InterPro" id="IPR058240">
    <property type="entry name" value="rSAM_sf"/>
</dbReference>
<organism evidence="13">
    <name type="scientific">uncultured bacterium contig00077</name>
    <dbReference type="NCBI Taxonomy" id="1181555"/>
    <lineage>
        <taxon>Bacteria</taxon>
        <taxon>environmental samples</taxon>
    </lineage>
</organism>
<dbReference type="Pfam" id="PF21016">
    <property type="entry name" value="RlmN_N"/>
    <property type="match status" value="1"/>
</dbReference>
<dbReference type="InterPro" id="IPR006638">
    <property type="entry name" value="Elp3/MiaA/NifB-like_rSAM"/>
</dbReference>
<dbReference type="GO" id="GO:0030488">
    <property type="term" value="P:tRNA methylation"/>
    <property type="evidence" value="ECO:0007669"/>
    <property type="project" value="TreeGrafter"/>
</dbReference>
<evidence type="ECO:0000256" key="11">
    <source>
        <dbReference type="ARBA" id="ARBA00023014"/>
    </source>
</evidence>
<keyword evidence="4" id="KW-0963">Cytoplasm</keyword>
<evidence type="ECO:0000256" key="7">
    <source>
        <dbReference type="ARBA" id="ARBA00022679"/>
    </source>
</evidence>
<evidence type="ECO:0000256" key="10">
    <source>
        <dbReference type="ARBA" id="ARBA00023004"/>
    </source>
</evidence>
<dbReference type="PIRSF" id="PIRSF006004">
    <property type="entry name" value="CHP00048"/>
    <property type="match status" value="1"/>
</dbReference>
<evidence type="ECO:0000256" key="6">
    <source>
        <dbReference type="ARBA" id="ARBA00022603"/>
    </source>
</evidence>
<dbReference type="PANTHER" id="PTHR30544:SF5">
    <property type="entry name" value="RADICAL SAM CORE DOMAIN-CONTAINING PROTEIN"/>
    <property type="match status" value="1"/>
</dbReference>
<keyword evidence="8" id="KW-0949">S-adenosyl-L-methionine</keyword>
<dbReference type="Gene3D" id="3.20.20.70">
    <property type="entry name" value="Aldolase class I"/>
    <property type="match status" value="1"/>
</dbReference>
<feature type="domain" description="Elp3/MiaA/NifB-like radical SAM core" evidence="12">
    <location>
        <begin position="100"/>
        <end position="314"/>
    </location>
</feature>
<comment type="subcellular location">
    <subcellularLocation>
        <location evidence="2">Cytoplasm</location>
    </subcellularLocation>
</comment>
<dbReference type="Gene3D" id="1.10.150.530">
    <property type="match status" value="1"/>
</dbReference>
<keyword evidence="6 13" id="KW-0489">Methyltransferase</keyword>
<dbReference type="AlphaFoldDB" id="A0A806JZ25"/>
<evidence type="ECO:0000313" key="13">
    <source>
        <dbReference type="EMBL" id="AGS52376.1"/>
    </source>
</evidence>
<dbReference type="Pfam" id="PF04055">
    <property type="entry name" value="Radical_SAM"/>
    <property type="match status" value="1"/>
</dbReference>
<evidence type="ECO:0000256" key="9">
    <source>
        <dbReference type="ARBA" id="ARBA00022723"/>
    </source>
</evidence>
<dbReference type="GO" id="GO:0046872">
    <property type="term" value="F:metal ion binding"/>
    <property type="evidence" value="ECO:0007669"/>
    <property type="project" value="UniProtKB-KW"/>
</dbReference>
<dbReference type="GO" id="GO:0008173">
    <property type="term" value="F:RNA methyltransferase activity"/>
    <property type="evidence" value="ECO:0007669"/>
    <property type="project" value="InterPro"/>
</dbReference>
<dbReference type="SMART" id="SM00729">
    <property type="entry name" value="Elp3"/>
    <property type="match status" value="1"/>
</dbReference>
<name>A0A806JZ25_9BACT</name>
<keyword evidence="11" id="KW-0411">Iron-sulfur</keyword>
<dbReference type="EMBL" id="JQ844191">
    <property type="protein sequence ID" value="AGS52376.1"/>
    <property type="molecule type" value="Genomic_DNA"/>
</dbReference>
<evidence type="ECO:0000259" key="12">
    <source>
        <dbReference type="SMART" id="SM00729"/>
    </source>
</evidence>
<keyword evidence="7 13" id="KW-0808">Transferase</keyword>
<keyword evidence="10" id="KW-0408">Iron</keyword>
<dbReference type="EC" id="2.1.1.-" evidence="13"/>
<dbReference type="InterPro" id="IPR004383">
    <property type="entry name" value="rRNA_lsu_MTrfase_RlmN/Cfr"/>
</dbReference>
<dbReference type="SUPFAM" id="SSF102114">
    <property type="entry name" value="Radical SAM enzymes"/>
    <property type="match status" value="1"/>
</dbReference>
<keyword evidence="5" id="KW-0698">rRNA processing</keyword>
<dbReference type="InterPro" id="IPR048641">
    <property type="entry name" value="RlmN_N"/>
</dbReference>
<evidence type="ECO:0000256" key="5">
    <source>
        <dbReference type="ARBA" id="ARBA00022552"/>
    </source>
</evidence>
<evidence type="ECO:0000256" key="3">
    <source>
        <dbReference type="ARBA" id="ARBA00022485"/>
    </source>
</evidence>
<dbReference type="SFLD" id="SFLDS00029">
    <property type="entry name" value="Radical_SAM"/>
    <property type="match status" value="1"/>
</dbReference>
<accession>A0A806JZ25</accession>
<reference evidence="13" key="1">
    <citation type="submission" date="2012-03" db="EMBL/GenBank/DDBJ databases">
        <title>Functional metagenomics reveals considerable lignocellulase gene clusters in the gut microbiome of a wood-feeding higher termite.</title>
        <authorList>
            <person name="Liu N."/>
        </authorList>
    </citation>
    <scope>NUCLEOTIDE SEQUENCE</scope>
</reference>
<dbReference type="SFLD" id="SFLDF00275">
    <property type="entry name" value="adenosine_C2_methyltransferase"/>
    <property type="match status" value="1"/>
</dbReference>
<proteinExistence type="predicted"/>
<evidence type="ECO:0000256" key="1">
    <source>
        <dbReference type="ARBA" id="ARBA00001966"/>
    </source>
</evidence>
<keyword evidence="9" id="KW-0479">Metal-binding</keyword>
<evidence type="ECO:0000256" key="8">
    <source>
        <dbReference type="ARBA" id="ARBA00022691"/>
    </source>
</evidence>
<dbReference type="InterPro" id="IPR007197">
    <property type="entry name" value="rSAM"/>
</dbReference>
<protein>
    <submittedName>
        <fullName evidence="13">Ribosomal RNA large subunit methyltransferase N</fullName>
        <ecNumber evidence="13">2.1.1.-</ecNumber>
    </submittedName>
</protein>
<comment type="cofactor">
    <cofactor evidence="1">
        <name>[4Fe-4S] cluster</name>
        <dbReference type="ChEBI" id="CHEBI:49883"/>
    </cofactor>
</comment>
<dbReference type="GO" id="GO:0005737">
    <property type="term" value="C:cytoplasm"/>
    <property type="evidence" value="ECO:0007669"/>
    <property type="project" value="UniProtKB-SubCell"/>
</dbReference>
<keyword evidence="3" id="KW-0004">4Fe-4S</keyword>
<evidence type="ECO:0000256" key="4">
    <source>
        <dbReference type="ARBA" id="ARBA00022490"/>
    </source>
</evidence>
<dbReference type="PANTHER" id="PTHR30544">
    <property type="entry name" value="23S RRNA METHYLTRANSFERASE"/>
    <property type="match status" value="1"/>
</dbReference>
<evidence type="ECO:0000256" key="2">
    <source>
        <dbReference type="ARBA" id="ARBA00004496"/>
    </source>
</evidence>
<dbReference type="InterPro" id="IPR013785">
    <property type="entry name" value="Aldolase_TIM"/>
</dbReference>